<dbReference type="Proteomes" id="UP001210925">
    <property type="component" value="Unassembled WGS sequence"/>
</dbReference>
<sequence>MSIRQRKGEGVSKQDLLNEDEQDQLIKDFQKQDQLYNNIYIILGFVFSWSACYYFSSSSDYVSIISTLIAPGYLFVDKRASLFGIILGMYPLLGKFEIANSIPLVVNMYIVMVSFDIASAQEKIKALDKSRYKLKAV</sequence>
<keyword evidence="1" id="KW-0472">Membrane</keyword>
<keyword evidence="1" id="KW-1133">Transmembrane helix</keyword>
<evidence type="ECO:0000313" key="2">
    <source>
        <dbReference type="EMBL" id="KAJ3253824.1"/>
    </source>
</evidence>
<feature type="transmembrane region" description="Helical" evidence="1">
    <location>
        <begin position="35"/>
        <end position="56"/>
    </location>
</feature>
<evidence type="ECO:0000256" key="1">
    <source>
        <dbReference type="SAM" id="Phobius"/>
    </source>
</evidence>
<dbReference type="AlphaFoldDB" id="A0AAD5Y5Q3"/>
<reference evidence="2" key="1">
    <citation type="submission" date="2020-05" db="EMBL/GenBank/DDBJ databases">
        <title>Phylogenomic resolution of chytrid fungi.</title>
        <authorList>
            <person name="Stajich J.E."/>
            <person name="Amses K."/>
            <person name="Simmons R."/>
            <person name="Seto K."/>
            <person name="Myers J."/>
            <person name="Bonds A."/>
            <person name="Quandt C.A."/>
            <person name="Barry K."/>
            <person name="Liu P."/>
            <person name="Grigoriev I."/>
            <person name="Longcore J.E."/>
            <person name="James T.Y."/>
        </authorList>
    </citation>
    <scope>NUCLEOTIDE SEQUENCE</scope>
    <source>
        <strain evidence="2">PLAUS21</strain>
    </source>
</reference>
<comment type="caution">
    <text evidence="2">The sequence shown here is derived from an EMBL/GenBank/DDBJ whole genome shotgun (WGS) entry which is preliminary data.</text>
</comment>
<proteinExistence type="predicted"/>
<accession>A0AAD5Y5Q3</accession>
<protein>
    <submittedName>
        <fullName evidence="2">Uncharacterized protein</fullName>
    </submittedName>
</protein>
<gene>
    <name evidence="2" type="ORF">HK103_007685</name>
</gene>
<organism evidence="2 3">
    <name type="scientific">Boothiomyces macroporosus</name>
    <dbReference type="NCBI Taxonomy" id="261099"/>
    <lineage>
        <taxon>Eukaryota</taxon>
        <taxon>Fungi</taxon>
        <taxon>Fungi incertae sedis</taxon>
        <taxon>Chytridiomycota</taxon>
        <taxon>Chytridiomycota incertae sedis</taxon>
        <taxon>Chytridiomycetes</taxon>
        <taxon>Rhizophydiales</taxon>
        <taxon>Terramycetaceae</taxon>
        <taxon>Boothiomyces</taxon>
    </lineage>
</organism>
<name>A0AAD5Y5Q3_9FUNG</name>
<dbReference type="EMBL" id="JADGKB010000099">
    <property type="protein sequence ID" value="KAJ3253824.1"/>
    <property type="molecule type" value="Genomic_DNA"/>
</dbReference>
<keyword evidence="1" id="KW-0812">Transmembrane</keyword>
<evidence type="ECO:0000313" key="3">
    <source>
        <dbReference type="Proteomes" id="UP001210925"/>
    </source>
</evidence>
<keyword evidence="3" id="KW-1185">Reference proteome</keyword>
<feature type="transmembrane region" description="Helical" evidence="1">
    <location>
        <begin position="98"/>
        <end position="118"/>
    </location>
</feature>